<evidence type="ECO:0000256" key="1">
    <source>
        <dbReference type="ARBA" id="ARBA00004141"/>
    </source>
</evidence>
<keyword evidence="2 5" id="KW-0812">Transmembrane</keyword>
<dbReference type="SUPFAM" id="SSF48652">
    <property type="entry name" value="Tetraspanin"/>
    <property type="match status" value="2"/>
</dbReference>
<comment type="subcellular location">
    <subcellularLocation>
        <location evidence="1">Membrane</location>
        <topology evidence="1">Multi-pass membrane protein</topology>
    </subcellularLocation>
</comment>
<protein>
    <submittedName>
        <fullName evidence="6">Uncharacterized protein</fullName>
    </submittedName>
</protein>
<keyword evidence="3 5" id="KW-1133">Transmembrane helix</keyword>
<feature type="transmembrane region" description="Helical" evidence="5">
    <location>
        <begin position="58"/>
        <end position="76"/>
    </location>
</feature>
<sequence length="396" mass="42843">MGLEQLGLGHQMMRYCLIAFNIVFFVAGFGLMVVAAAGLTWMDGVFDFSRSDIPVSQILLLVVGLIICVVTVVGCYGAEKDNVYLLKAYAGFLIILLLLTLIGGILAFKMKNQIRSRIQEDLMDFLKGWKPANRKAFDLAQKKCCGVDNYTEWENSGFPQQSSNGSSTLSVPGSCCIRALVEFDLAAPNDTCGANLGNGTTVAQKINTEGCLNKLESGVKSHIATVAVLGILLLFVQILLLVVGLIICVVTVVGCYGAEKDNVYLLKAYAGFLIILLLLTLIGGILAFKMKNQIRSRIQEDLMDFLKGWNPANRKAFDLAQKKCCGVDNYTEWENSGFPQQSSNGSSTLSVPGSCCIRALVEFDLAAPNDTCGANLGNGTTVAQKINTELQPLQVF</sequence>
<evidence type="ECO:0000256" key="5">
    <source>
        <dbReference type="SAM" id="Phobius"/>
    </source>
</evidence>
<evidence type="ECO:0000313" key="6">
    <source>
        <dbReference type="EMBL" id="EEN61243.1"/>
    </source>
</evidence>
<accession>C3YEZ9</accession>
<dbReference type="InterPro" id="IPR018499">
    <property type="entry name" value="Tetraspanin/Peripherin"/>
</dbReference>
<organism>
    <name type="scientific">Branchiostoma floridae</name>
    <name type="common">Florida lancelet</name>
    <name type="synonym">Amphioxus</name>
    <dbReference type="NCBI Taxonomy" id="7739"/>
    <lineage>
        <taxon>Eukaryota</taxon>
        <taxon>Metazoa</taxon>
        <taxon>Chordata</taxon>
        <taxon>Cephalochordata</taxon>
        <taxon>Leptocardii</taxon>
        <taxon>Amphioxiformes</taxon>
        <taxon>Branchiostomatidae</taxon>
        <taxon>Branchiostoma</taxon>
    </lineage>
</organism>
<proteinExistence type="predicted"/>
<dbReference type="Pfam" id="PF00335">
    <property type="entry name" value="Tetraspanin"/>
    <property type="match status" value="1"/>
</dbReference>
<dbReference type="InParanoid" id="C3YEZ9"/>
<dbReference type="AlphaFoldDB" id="C3YEZ9"/>
<dbReference type="STRING" id="7739.C3YEZ9"/>
<dbReference type="PANTHER" id="PTHR19282:SF477">
    <property type="entry name" value="TETRASPANIN"/>
    <property type="match status" value="1"/>
</dbReference>
<evidence type="ECO:0000256" key="3">
    <source>
        <dbReference type="ARBA" id="ARBA00022989"/>
    </source>
</evidence>
<dbReference type="EMBL" id="GG666507">
    <property type="protein sequence ID" value="EEN61243.1"/>
    <property type="molecule type" value="Genomic_DNA"/>
</dbReference>
<dbReference type="GO" id="GO:0016020">
    <property type="term" value="C:membrane"/>
    <property type="evidence" value="ECO:0007669"/>
    <property type="project" value="UniProtKB-SubCell"/>
</dbReference>
<feature type="transmembrane region" description="Helical" evidence="5">
    <location>
        <begin position="268"/>
        <end position="288"/>
    </location>
</feature>
<dbReference type="InterPro" id="IPR008952">
    <property type="entry name" value="Tetraspanin_EC2_sf"/>
</dbReference>
<dbReference type="FunFam" id="1.10.1450.10:FF:000122">
    <property type="entry name" value="Tetraspanin"/>
    <property type="match status" value="2"/>
</dbReference>
<dbReference type="PRINTS" id="PR00259">
    <property type="entry name" value="TMFOUR"/>
</dbReference>
<feature type="transmembrane region" description="Helical" evidence="5">
    <location>
        <begin position="88"/>
        <end position="108"/>
    </location>
</feature>
<evidence type="ECO:0000256" key="4">
    <source>
        <dbReference type="ARBA" id="ARBA00023136"/>
    </source>
</evidence>
<dbReference type="eggNOG" id="KOG3882">
    <property type="taxonomic scope" value="Eukaryota"/>
</dbReference>
<feature type="transmembrane region" description="Helical" evidence="5">
    <location>
        <begin position="223"/>
        <end position="256"/>
    </location>
</feature>
<evidence type="ECO:0000256" key="2">
    <source>
        <dbReference type="ARBA" id="ARBA00022692"/>
    </source>
</evidence>
<keyword evidence="4 5" id="KW-0472">Membrane</keyword>
<feature type="transmembrane region" description="Helical" evidence="5">
    <location>
        <begin position="12"/>
        <end position="37"/>
    </location>
</feature>
<gene>
    <name evidence="6" type="ORF">BRAFLDRAFT_92298</name>
</gene>
<name>C3YEZ9_BRAFL</name>
<reference evidence="6" key="1">
    <citation type="journal article" date="2008" name="Nature">
        <title>The amphioxus genome and the evolution of the chordate karyotype.</title>
        <authorList>
            <consortium name="US DOE Joint Genome Institute (JGI-PGF)"/>
            <person name="Putnam N.H."/>
            <person name="Butts T."/>
            <person name="Ferrier D.E.K."/>
            <person name="Furlong R.F."/>
            <person name="Hellsten U."/>
            <person name="Kawashima T."/>
            <person name="Robinson-Rechavi M."/>
            <person name="Shoguchi E."/>
            <person name="Terry A."/>
            <person name="Yu J.-K."/>
            <person name="Benito-Gutierrez E.L."/>
            <person name="Dubchak I."/>
            <person name="Garcia-Fernandez J."/>
            <person name="Gibson-Brown J.J."/>
            <person name="Grigoriev I.V."/>
            <person name="Horton A.C."/>
            <person name="de Jong P.J."/>
            <person name="Jurka J."/>
            <person name="Kapitonov V.V."/>
            <person name="Kohara Y."/>
            <person name="Kuroki Y."/>
            <person name="Lindquist E."/>
            <person name="Lucas S."/>
            <person name="Osoegawa K."/>
            <person name="Pennacchio L.A."/>
            <person name="Salamov A.A."/>
            <person name="Satou Y."/>
            <person name="Sauka-Spengler T."/>
            <person name="Schmutz J."/>
            <person name="Shin-I T."/>
            <person name="Toyoda A."/>
            <person name="Bronner-Fraser M."/>
            <person name="Fujiyama A."/>
            <person name="Holland L.Z."/>
            <person name="Holland P.W.H."/>
            <person name="Satoh N."/>
            <person name="Rokhsar D.S."/>
        </authorList>
    </citation>
    <scope>NUCLEOTIDE SEQUENCE [LARGE SCALE GENOMIC DNA]</scope>
    <source>
        <strain evidence="6">S238N-H82</strain>
        <tissue evidence="6">Testes</tissue>
    </source>
</reference>
<dbReference type="Gene3D" id="1.10.1450.10">
    <property type="entry name" value="Tetraspanin"/>
    <property type="match status" value="2"/>
</dbReference>
<dbReference type="PANTHER" id="PTHR19282">
    <property type="entry name" value="TETRASPANIN"/>
    <property type="match status" value="1"/>
</dbReference>